<proteinExistence type="predicted"/>
<dbReference type="EMBL" id="MU854057">
    <property type="protein sequence ID" value="KAK3933858.1"/>
    <property type="molecule type" value="Genomic_DNA"/>
</dbReference>
<name>A0AAN6RYV1_9PEZI</name>
<protein>
    <submittedName>
        <fullName evidence="1">Uncharacterized protein</fullName>
    </submittedName>
</protein>
<comment type="caution">
    <text evidence="1">The sequence shown here is derived from an EMBL/GenBank/DDBJ whole genome shotgun (WGS) entry which is preliminary data.</text>
</comment>
<evidence type="ECO:0000313" key="1">
    <source>
        <dbReference type="EMBL" id="KAK3933858.1"/>
    </source>
</evidence>
<evidence type="ECO:0000313" key="2">
    <source>
        <dbReference type="Proteomes" id="UP001303473"/>
    </source>
</evidence>
<keyword evidence="2" id="KW-1185">Reference proteome</keyword>
<reference evidence="2" key="1">
    <citation type="journal article" date="2023" name="Mol. Phylogenet. Evol.">
        <title>Genome-scale phylogeny and comparative genomics of the fungal order Sordariales.</title>
        <authorList>
            <person name="Hensen N."/>
            <person name="Bonometti L."/>
            <person name="Westerberg I."/>
            <person name="Brannstrom I.O."/>
            <person name="Guillou S."/>
            <person name="Cros-Aarteil S."/>
            <person name="Calhoun S."/>
            <person name="Haridas S."/>
            <person name="Kuo A."/>
            <person name="Mondo S."/>
            <person name="Pangilinan J."/>
            <person name="Riley R."/>
            <person name="LaButti K."/>
            <person name="Andreopoulos B."/>
            <person name="Lipzen A."/>
            <person name="Chen C."/>
            <person name="Yan M."/>
            <person name="Daum C."/>
            <person name="Ng V."/>
            <person name="Clum A."/>
            <person name="Steindorff A."/>
            <person name="Ohm R.A."/>
            <person name="Martin F."/>
            <person name="Silar P."/>
            <person name="Natvig D.O."/>
            <person name="Lalanne C."/>
            <person name="Gautier V."/>
            <person name="Ament-Velasquez S.L."/>
            <person name="Kruys A."/>
            <person name="Hutchinson M.I."/>
            <person name="Powell A.J."/>
            <person name="Barry K."/>
            <person name="Miller A.N."/>
            <person name="Grigoriev I.V."/>
            <person name="Debuchy R."/>
            <person name="Gladieux P."/>
            <person name="Hiltunen Thoren M."/>
            <person name="Johannesson H."/>
        </authorList>
    </citation>
    <scope>NUCLEOTIDE SEQUENCE [LARGE SCALE GENOMIC DNA]</scope>
    <source>
        <strain evidence="2">CBS 340.73</strain>
    </source>
</reference>
<dbReference type="Proteomes" id="UP001303473">
    <property type="component" value="Unassembled WGS sequence"/>
</dbReference>
<organism evidence="1 2">
    <name type="scientific">Diplogelasinospora grovesii</name>
    <dbReference type="NCBI Taxonomy" id="303347"/>
    <lineage>
        <taxon>Eukaryota</taxon>
        <taxon>Fungi</taxon>
        <taxon>Dikarya</taxon>
        <taxon>Ascomycota</taxon>
        <taxon>Pezizomycotina</taxon>
        <taxon>Sordariomycetes</taxon>
        <taxon>Sordariomycetidae</taxon>
        <taxon>Sordariales</taxon>
        <taxon>Diplogelasinosporaceae</taxon>
        <taxon>Diplogelasinospora</taxon>
    </lineage>
</organism>
<dbReference type="AlphaFoldDB" id="A0AAN6RYV1"/>
<accession>A0AAN6RYV1</accession>
<gene>
    <name evidence="1" type="ORF">QBC46DRAFT_430759</name>
</gene>
<sequence>MASFDGIYHHLTSKYGYPVLANPSNKPYDPALTNAISDLLLHPTLEATLHILNGDLPSAHFLCRHMQNKPAFEGMYLHGILHRVEGDYRNAEAWYNDVHESEPYKAEGLEDGKGFIGRVEKLRKEKRGDPKQLERESAKEIDALVQWLKQKFGTQRMQDVSNYWPETSEEQRKMAAHQVVGGEGIRQF</sequence>